<dbReference type="EMBL" id="UINC01078005">
    <property type="protein sequence ID" value="SVC18648.1"/>
    <property type="molecule type" value="Genomic_DNA"/>
</dbReference>
<evidence type="ECO:0000313" key="5">
    <source>
        <dbReference type="EMBL" id="SVC18648.1"/>
    </source>
</evidence>
<feature type="non-terminal residue" evidence="5">
    <location>
        <position position="295"/>
    </location>
</feature>
<evidence type="ECO:0000256" key="4">
    <source>
        <dbReference type="ARBA" id="ARBA00022840"/>
    </source>
</evidence>
<evidence type="ECO:0000256" key="3">
    <source>
        <dbReference type="ARBA" id="ARBA00022741"/>
    </source>
</evidence>
<dbReference type="GO" id="GO:0006750">
    <property type="term" value="P:glutathione biosynthetic process"/>
    <property type="evidence" value="ECO:0007669"/>
    <property type="project" value="InterPro"/>
</dbReference>
<dbReference type="SUPFAM" id="SSF55931">
    <property type="entry name" value="Glutamine synthetase/guanido kinase"/>
    <property type="match status" value="1"/>
</dbReference>
<reference evidence="5" key="1">
    <citation type="submission" date="2018-05" db="EMBL/GenBank/DDBJ databases">
        <authorList>
            <person name="Lanie J.A."/>
            <person name="Ng W.-L."/>
            <person name="Kazmierczak K.M."/>
            <person name="Andrzejewski T.M."/>
            <person name="Davidsen T.M."/>
            <person name="Wayne K.J."/>
            <person name="Tettelin H."/>
            <person name="Glass J.I."/>
            <person name="Rusch D."/>
            <person name="Podicherti R."/>
            <person name="Tsui H.-C.T."/>
            <person name="Winkler M.E."/>
        </authorList>
    </citation>
    <scope>NUCLEOTIDE SEQUENCE</scope>
</reference>
<dbReference type="Pfam" id="PF04107">
    <property type="entry name" value="GCS2"/>
    <property type="match status" value="1"/>
</dbReference>
<accession>A0A382K328</accession>
<dbReference type="Gene3D" id="3.30.590.20">
    <property type="match status" value="1"/>
</dbReference>
<dbReference type="GO" id="GO:0004357">
    <property type="term" value="F:glutamate-cysteine ligase activity"/>
    <property type="evidence" value="ECO:0007669"/>
    <property type="project" value="UniProtKB-EC"/>
</dbReference>
<dbReference type="InterPro" id="IPR014746">
    <property type="entry name" value="Gln_synth/guanido_kin_cat_dom"/>
</dbReference>
<name>A0A382K328_9ZZZZ</name>
<evidence type="ECO:0000256" key="2">
    <source>
        <dbReference type="ARBA" id="ARBA00022598"/>
    </source>
</evidence>
<dbReference type="InterPro" id="IPR006336">
    <property type="entry name" value="GCS2"/>
</dbReference>
<keyword evidence="4" id="KW-0067">ATP-binding</keyword>
<dbReference type="InterPro" id="IPR035434">
    <property type="entry name" value="GCL_bact_plant"/>
</dbReference>
<dbReference type="PANTHER" id="PTHR34378">
    <property type="entry name" value="GLUTAMATE--CYSTEINE LIGASE, CHLOROPLASTIC"/>
    <property type="match status" value="1"/>
</dbReference>
<gene>
    <name evidence="5" type="ORF">METZ01_LOCUS271502</name>
</gene>
<dbReference type="AlphaFoldDB" id="A0A382K328"/>
<keyword evidence="2" id="KW-0436">Ligase</keyword>
<dbReference type="GO" id="GO:0005524">
    <property type="term" value="F:ATP binding"/>
    <property type="evidence" value="ECO:0007669"/>
    <property type="project" value="UniProtKB-KW"/>
</dbReference>
<sequence>MINKDNLVNYFFEGIKPIDQLKIGVEHEKFILNKDTLKPLTYDESGGIKDIFKCLIKLGWSPINEENSETIIALHRNSEYITLEPGGQIELSGAQLKNIHQTCSETTNHLNELKTLSKQFNFILLGMGVEPNLSLKDFPWMPKERYSIMRKYMPKVGDLGHHMMQRSCTSQVNFDYSSEQDMIKKFRILLNFESVGTAIFANSPFDQGKPSKYKSLRSHFWHHTDKDRTGITPFVFSKDFNFELYTDYALNVPMYFIKRNNKYIDMTDLTFNEFINNKNNKNGEKFEPILNDWID</sequence>
<protein>
    <recommendedName>
        <fullName evidence="1">glutamate--cysteine ligase</fullName>
        <ecNumber evidence="1">6.3.2.2</ecNumber>
    </recommendedName>
</protein>
<dbReference type="EC" id="6.3.2.2" evidence="1"/>
<evidence type="ECO:0000256" key="1">
    <source>
        <dbReference type="ARBA" id="ARBA00012220"/>
    </source>
</evidence>
<proteinExistence type="predicted"/>
<keyword evidence="3" id="KW-0547">Nucleotide-binding</keyword>
<dbReference type="PANTHER" id="PTHR34378:SF1">
    <property type="entry name" value="GLUTAMATE--CYSTEINE LIGASE, CHLOROPLASTIC"/>
    <property type="match status" value="1"/>
</dbReference>
<organism evidence="5">
    <name type="scientific">marine metagenome</name>
    <dbReference type="NCBI Taxonomy" id="408172"/>
    <lineage>
        <taxon>unclassified sequences</taxon>
        <taxon>metagenomes</taxon>
        <taxon>ecological metagenomes</taxon>
    </lineage>
</organism>